<dbReference type="EC" id="2.6.1.16" evidence="3 10"/>
<feature type="active site" description="For Fru-6P isomerization activity" evidence="10">
    <location>
        <position position="619"/>
    </location>
</feature>
<dbReference type="InterPro" id="IPR001347">
    <property type="entry name" value="SIS_dom"/>
</dbReference>
<dbReference type="Pfam" id="PF13522">
    <property type="entry name" value="GATase_6"/>
    <property type="match status" value="1"/>
</dbReference>
<evidence type="ECO:0000256" key="7">
    <source>
        <dbReference type="ARBA" id="ARBA00022679"/>
    </source>
</evidence>
<keyword evidence="5 10" id="KW-0963">Cytoplasm</keyword>
<dbReference type="SUPFAM" id="SSF56235">
    <property type="entry name" value="N-terminal nucleophile aminohydrolases (Ntn hydrolases)"/>
    <property type="match status" value="1"/>
</dbReference>
<dbReference type="InterPro" id="IPR035490">
    <property type="entry name" value="GlmS/FrlB_SIS"/>
</dbReference>
<feature type="domain" description="Glutamine amidotransferase type-2" evidence="11">
    <location>
        <begin position="2"/>
        <end position="219"/>
    </location>
</feature>
<dbReference type="Gene3D" id="3.60.20.10">
    <property type="entry name" value="Glutamine Phosphoribosylpyrophosphate, subunit 1, domain 1"/>
    <property type="match status" value="1"/>
</dbReference>
<dbReference type="CDD" id="cd05008">
    <property type="entry name" value="SIS_GlmS_GlmD_1"/>
    <property type="match status" value="1"/>
</dbReference>
<feature type="active site" description="Nucleophile; for GATase activity" evidence="10">
    <location>
        <position position="2"/>
    </location>
</feature>
<dbReference type="FunFam" id="3.40.50.10490:FF:000001">
    <property type="entry name" value="Glutamine--fructose-6-phosphate aminotransferase [isomerizing]"/>
    <property type="match status" value="1"/>
</dbReference>
<dbReference type="InterPro" id="IPR005855">
    <property type="entry name" value="GFAT"/>
</dbReference>
<comment type="caution">
    <text evidence="13">The sequence shown here is derived from an EMBL/GenBank/DDBJ whole genome shotgun (WGS) entry which is preliminary data.</text>
</comment>
<dbReference type="SUPFAM" id="SSF53697">
    <property type="entry name" value="SIS domain"/>
    <property type="match status" value="1"/>
</dbReference>
<protein>
    <recommendedName>
        <fullName evidence="4 10">Glutamine--fructose-6-phosphate aminotransferase [isomerizing]</fullName>
        <ecNumber evidence="3 10">2.6.1.16</ecNumber>
    </recommendedName>
    <alternativeName>
        <fullName evidence="10">D-fructose-6-phosphate amidotransferase</fullName>
    </alternativeName>
    <alternativeName>
        <fullName evidence="10">GFAT</fullName>
    </alternativeName>
    <alternativeName>
        <fullName evidence="10">Glucosamine-6-phosphate synthase</fullName>
    </alternativeName>
    <alternativeName>
        <fullName evidence="10">Hexosephosphate aminotransferase</fullName>
    </alternativeName>
    <alternativeName>
        <fullName evidence="10">L-glutamine--D-fructose-6-phosphate amidotransferase</fullName>
    </alternativeName>
</protein>
<comment type="catalytic activity">
    <reaction evidence="1 10">
        <text>D-fructose 6-phosphate + L-glutamine = D-glucosamine 6-phosphate + L-glutamate</text>
        <dbReference type="Rhea" id="RHEA:13237"/>
        <dbReference type="ChEBI" id="CHEBI:29985"/>
        <dbReference type="ChEBI" id="CHEBI:58359"/>
        <dbReference type="ChEBI" id="CHEBI:58725"/>
        <dbReference type="ChEBI" id="CHEBI:61527"/>
        <dbReference type="EC" id="2.6.1.16"/>
    </reaction>
</comment>
<reference evidence="13" key="1">
    <citation type="submission" date="2021-02" db="EMBL/GenBank/DDBJ databases">
        <title>Genome-Resolved Metagenomics of a Microbial Community Performing Photosynthetic Biological Nutrient Removal.</title>
        <authorList>
            <person name="Mcdaniel E.A."/>
        </authorList>
    </citation>
    <scope>NUCLEOTIDE SEQUENCE</scope>
    <source>
        <strain evidence="13">UWPOB_OBS1</strain>
    </source>
</reference>
<gene>
    <name evidence="10 13" type="primary">glmS</name>
    <name evidence="13" type="ORF">J0M35_06370</name>
</gene>
<dbReference type="PROSITE" id="PS51278">
    <property type="entry name" value="GATASE_TYPE_2"/>
    <property type="match status" value="1"/>
</dbReference>
<evidence type="ECO:0000256" key="10">
    <source>
        <dbReference type="HAMAP-Rule" id="MF_00164"/>
    </source>
</evidence>
<evidence type="ECO:0000256" key="1">
    <source>
        <dbReference type="ARBA" id="ARBA00001031"/>
    </source>
</evidence>
<dbReference type="InterPro" id="IPR047084">
    <property type="entry name" value="GFAT_N"/>
</dbReference>
<dbReference type="HAMAP" id="MF_00164">
    <property type="entry name" value="GlmS"/>
    <property type="match status" value="1"/>
</dbReference>
<feature type="domain" description="SIS" evidence="12">
    <location>
        <begin position="473"/>
        <end position="614"/>
    </location>
</feature>
<dbReference type="InterPro" id="IPR046348">
    <property type="entry name" value="SIS_dom_sf"/>
</dbReference>
<dbReference type="GO" id="GO:0006002">
    <property type="term" value="P:fructose 6-phosphate metabolic process"/>
    <property type="evidence" value="ECO:0007669"/>
    <property type="project" value="TreeGrafter"/>
</dbReference>
<evidence type="ECO:0000259" key="11">
    <source>
        <dbReference type="PROSITE" id="PS51278"/>
    </source>
</evidence>
<dbReference type="Proteomes" id="UP000664277">
    <property type="component" value="Unassembled WGS sequence"/>
</dbReference>
<keyword evidence="7 10" id="KW-0808">Transferase</keyword>
<dbReference type="GO" id="GO:0006487">
    <property type="term" value="P:protein N-linked glycosylation"/>
    <property type="evidence" value="ECO:0007669"/>
    <property type="project" value="TreeGrafter"/>
</dbReference>
<dbReference type="NCBIfam" id="NF001484">
    <property type="entry name" value="PRK00331.1"/>
    <property type="match status" value="1"/>
</dbReference>
<dbReference type="InterPro" id="IPR017932">
    <property type="entry name" value="GATase_2_dom"/>
</dbReference>
<dbReference type="Gene3D" id="3.40.50.10490">
    <property type="entry name" value="Glucose-6-phosphate isomerase like protein, domain 1"/>
    <property type="match status" value="2"/>
</dbReference>
<dbReference type="PANTHER" id="PTHR10937:SF0">
    <property type="entry name" value="GLUTAMINE--FRUCTOSE-6-PHOSPHATE TRANSAMINASE (ISOMERIZING)"/>
    <property type="match status" value="1"/>
</dbReference>
<keyword evidence="6 10" id="KW-0032">Aminotransferase</keyword>
<organism evidence="13 14">
    <name type="scientific">Candidatus Obscuribacter phosphatis</name>
    <dbReference type="NCBI Taxonomy" id="1906157"/>
    <lineage>
        <taxon>Bacteria</taxon>
        <taxon>Bacillati</taxon>
        <taxon>Candidatus Melainabacteria</taxon>
        <taxon>Candidatus Obscuribacterales</taxon>
        <taxon>Candidatus Obscuribacteraceae</taxon>
        <taxon>Candidatus Obscuribacter</taxon>
    </lineage>
</organism>
<sequence>MCGIVGYLGPSQAFPVLLNELKCLEYRGYDSAGVAVIEEGRLCVLKAAGKLSNLEALLESKRPKASVGIGHTRWATHGIPNDQNAHPHTDKSGTIAVVHNGIIENHEELRDELKSLGYEFASETDTEVIVHLVSHEYAKDQDLLQSILRAVKRLSGIFALGIVSQKHPDRIYAVNHHYSLSVGLGDNENFLASDSMAVRQYTNRVIKLDQSELAEITTTGVRLFTFDGKEVKRSPIALDTSPYVIDKCGYKHFLLKEIHEQPLVLRQTLSKYLRHPNHPIDLNIDHLSTGSGETAYGVHLTEEEIKGLDRISVFACGTAYHASMVGKLLLEELVGIPCEVEIASEIRGRKVLVNESTLAIAVSQSGETADTLAALKEAKSKGAYTLGITNRADSHLAHLTQNLMVTECGIEVSVAATKTYLAQLASFYLLAIYLAEKRGTISKERAKELKVQLNLVPTMIEQILAREEQIRDVSVKYAEAHDVVFIGRGLNFPTALEGALKLKELSYIHASGYAAGELKHGPIAVLDQNVPVITVLVPGAVYEKTLSNAQEARARKAKMICVAVDGDEQATKTFDAVLAIPPVDELFSPMTSVVPLQLLSYFIADYLGKDVDQPRNLAKSVTVE</sequence>
<dbReference type="GO" id="GO:0005975">
    <property type="term" value="P:carbohydrate metabolic process"/>
    <property type="evidence" value="ECO:0007669"/>
    <property type="project" value="UniProtKB-UniRule"/>
</dbReference>
<keyword evidence="9" id="KW-0315">Glutamine amidotransferase</keyword>
<evidence type="ECO:0000256" key="3">
    <source>
        <dbReference type="ARBA" id="ARBA00012916"/>
    </source>
</evidence>
<comment type="subcellular location">
    <subcellularLocation>
        <location evidence="2 10">Cytoplasm</location>
    </subcellularLocation>
</comment>
<dbReference type="EMBL" id="JAFLCK010000006">
    <property type="protein sequence ID" value="MBN8659969.1"/>
    <property type="molecule type" value="Genomic_DNA"/>
</dbReference>
<dbReference type="CDD" id="cd00714">
    <property type="entry name" value="GFAT"/>
    <property type="match status" value="1"/>
</dbReference>
<dbReference type="InterPro" id="IPR029055">
    <property type="entry name" value="Ntn_hydrolases_N"/>
</dbReference>
<evidence type="ECO:0000256" key="6">
    <source>
        <dbReference type="ARBA" id="ARBA00022576"/>
    </source>
</evidence>
<dbReference type="PANTHER" id="PTHR10937">
    <property type="entry name" value="GLUCOSAMINE--FRUCTOSE-6-PHOSPHATE AMINOTRANSFERASE, ISOMERIZING"/>
    <property type="match status" value="1"/>
</dbReference>
<dbReference type="AlphaFoldDB" id="A0A8J7P741"/>
<comment type="subunit">
    <text evidence="10">Homodimer.</text>
</comment>
<dbReference type="GO" id="GO:0097367">
    <property type="term" value="F:carbohydrate derivative binding"/>
    <property type="evidence" value="ECO:0007669"/>
    <property type="project" value="InterPro"/>
</dbReference>
<accession>A0A8J7P741</accession>
<comment type="function">
    <text evidence="10">Catalyzes the first step in hexosamine metabolism, converting fructose-6P into glucosamine-6P using glutamine as a nitrogen source.</text>
</comment>
<dbReference type="GO" id="GO:0005829">
    <property type="term" value="C:cytosol"/>
    <property type="evidence" value="ECO:0007669"/>
    <property type="project" value="TreeGrafter"/>
</dbReference>
<dbReference type="FunFam" id="3.40.50.10490:FF:000002">
    <property type="entry name" value="Glutamine--fructose-6-phosphate aminotransferase [isomerizing]"/>
    <property type="match status" value="1"/>
</dbReference>
<proteinExistence type="inferred from homology"/>
<keyword evidence="8" id="KW-0677">Repeat</keyword>
<evidence type="ECO:0000256" key="9">
    <source>
        <dbReference type="ARBA" id="ARBA00022962"/>
    </source>
</evidence>
<name>A0A8J7P741_9BACT</name>
<dbReference type="PROSITE" id="PS51464">
    <property type="entry name" value="SIS"/>
    <property type="match status" value="2"/>
</dbReference>
<evidence type="ECO:0000313" key="13">
    <source>
        <dbReference type="EMBL" id="MBN8659969.1"/>
    </source>
</evidence>
<feature type="domain" description="SIS" evidence="12">
    <location>
        <begin position="301"/>
        <end position="440"/>
    </location>
</feature>
<dbReference type="FunFam" id="3.60.20.10:FF:000006">
    <property type="entry name" value="Glutamine--fructose-6-phosphate aminotransferase [isomerizing]"/>
    <property type="match status" value="1"/>
</dbReference>
<evidence type="ECO:0000256" key="2">
    <source>
        <dbReference type="ARBA" id="ARBA00004496"/>
    </source>
</evidence>
<dbReference type="Pfam" id="PF01380">
    <property type="entry name" value="SIS"/>
    <property type="match status" value="2"/>
</dbReference>
<feature type="initiator methionine" description="Removed" evidence="10">
    <location>
        <position position="1"/>
    </location>
</feature>
<dbReference type="GO" id="GO:0004360">
    <property type="term" value="F:glutamine-fructose-6-phosphate transaminase (isomerizing) activity"/>
    <property type="evidence" value="ECO:0007669"/>
    <property type="project" value="UniProtKB-UniRule"/>
</dbReference>
<evidence type="ECO:0000256" key="5">
    <source>
        <dbReference type="ARBA" id="ARBA00022490"/>
    </source>
</evidence>
<evidence type="ECO:0000313" key="14">
    <source>
        <dbReference type="Proteomes" id="UP000664277"/>
    </source>
</evidence>
<dbReference type="NCBIfam" id="TIGR01135">
    <property type="entry name" value="glmS"/>
    <property type="match status" value="1"/>
</dbReference>
<evidence type="ECO:0000256" key="8">
    <source>
        <dbReference type="ARBA" id="ARBA00022737"/>
    </source>
</evidence>
<dbReference type="CDD" id="cd05009">
    <property type="entry name" value="SIS_GlmS_GlmD_2"/>
    <property type="match status" value="1"/>
</dbReference>
<dbReference type="InterPro" id="IPR035466">
    <property type="entry name" value="GlmS/AgaS_SIS"/>
</dbReference>
<dbReference type="GO" id="GO:0046349">
    <property type="term" value="P:amino sugar biosynthetic process"/>
    <property type="evidence" value="ECO:0007669"/>
    <property type="project" value="UniProtKB-ARBA"/>
</dbReference>
<dbReference type="GO" id="GO:0006047">
    <property type="term" value="P:UDP-N-acetylglucosamine metabolic process"/>
    <property type="evidence" value="ECO:0007669"/>
    <property type="project" value="TreeGrafter"/>
</dbReference>
<evidence type="ECO:0000259" key="12">
    <source>
        <dbReference type="PROSITE" id="PS51464"/>
    </source>
</evidence>
<evidence type="ECO:0000256" key="4">
    <source>
        <dbReference type="ARBA" id="ARBA00016090"/>
    </source>
</evidence>